<organism evidence="2 3">
    <name type="scientific">Cognatiyoonia sediminum</name>
    <dbReference type="NCBI Taxonomy" id="1508389"/>
    <lineage>
        <taxon>Bacteria</taxon>
        <taxon>Pseudomonadati</taxon>
        <taxon>Pseudomonadota</taxon>
        <taxon>Alphaproteobacteria</taxon>
        <taxon>Rhodobacterales</taxon>
        <taxon>Paracoccaceae</taxon>
        <taxon>Cognatiyoonia</taxon>
    </lineage>
</organism>
<protein>
    <submittedName>
        <fullName evidence="2">Uncharacterized protein</fullName>
    </submittedName>
</protein>
<proteinExistence type="predicted"/>
<gene>
    <name evidence="2" type="ORF">SAMN05444003_0967</name>
</gene>
<sequence>MKLILNVWYLAIAFSANACSPLDTSEPVTNVEMASGAESRAIADLPFPANQIKVGMSHSNVLQLLEGTFERSFNPRIMALGAWCEGYTIDHQSSQEFLQIHFTDDKVTRINVVASDVCVIF</sequence>
<dbReference type="EMBL" id="FQXB01000001">
    <property type="protein sequence ID" value="SHG79676.1"/>
    <property type="molecule type" value="Genomic_DNA"/>
</dbReference>
<keyword evidence="1" id="KW-0732">Signal</keyword>
<evidence type="ECO:0000256" key="1">
    <source>
        <dbReference type="SAM" id="SignalP"/>
    </source>
</evidence>
<accession>A0A1M5MR39</accession>
<name>A0A1M5MR39_9RHOB</name>
<dbReference type="AlphaFoldDB" id="A0A1M5MR39"/>
<dbReference type="RefSeq" id="WP_072899713.1">
    <property type="nucleotide sequence ID" value="NZ_FQXB01000001.1"/>
</dbReference>
<keyword evidence="3" id="KW-1185">Reference proteome</keyword>
<evidence type="ECO:0000313" key="3">
    <source>
        <dbReference type="Proteomes" id="UP000184074"/>
    </source>
</evidence>
<dbReference type="Proteomes" id="UP000184074">
    <property type="component" value="Unassembled WGS sequence"/>
</dbReference>
<evidence type="ECO:0000313" key="2">
    <source>
        <dbReference type="EMBL" id="SHG79676.1"/>
    </source>
</evidence>
<feature type="chain" id="PRO_5012544927" evidence="1">
    <location>
        <begin position="19"/>
        <end position="121"/>
    </location>
</feature>
<feature type="signal peptide" evidence="1">
    <location>
        <begin position="1"/>
        <end position="18"/>
    </location>
</feature>
<reference evidence="2 3" key="1">
    <citation type="submission" date="2016-11" db="EMBL/GenBank/DDBJ databases">
        <authorList>
            <person name="Jaros S."/>
            <person name="Januszkiewicz K."/>
            <person name="Wedrychowicz H."/>
        </authorList>
    </citation>
    <scope>NUCLEOTIDE SEQUENCE [LARGE SCALE GENOMIC DNA]</scope>
    <source>
        <strain evidence="2 3">DSM 28715</strain>
    </source>
</reference>